<dbReference type="GO" id="GO:0005524">
    <property type="term" value="F:ATP binding"/>
    <property type="evidence" value="ECO:0007669"/>
    <property type="project" value="UniProtKB-UniRule"/>
</dbReference>
<dbReference type="GO" id="GO:0004714">
    <property type="term" value="F:transmembrane receptor protein tyrosine kinase activity"/>
    <property type="evidence" value="ECO:0007669"/>
    <property type="project" value="TreeGrafter"/>
</dbReference>
<dbReference type="PROSITE" id="PS00107">
    <property type="entry name" value="PROTEIN_KINASE_ATP"/>
    <property type="match status" value="1"/>
</dbReference>
<accession>A0A914WRZ0</accession>
<dbReference type="InterPro" id="IPR000719">
    <property type="entry name" value="Prot_kinase_dom"/>
</dbReference>
<keyword evidence="2" id="KW-0547">Nucleotide-binding</keyword>
<sequence>MNRLHSTTSRNNNNEIREFKHEDVDYLEEIGNGYYGEVWLVRVHDQVSGTRRVHAAKKIRSGHLIVTEDPEAISELKALKNELEIYKQIQGHPNFPQLIGVVRDDRNCCIILEYVECGDLCSFLQQKAEMGMVVYQPVGDDDFDENTIFNRQEKQMRWKQKIGPEPADGTMTTSILVYIALQAALALKFLVVNLKILHRDTAARNVLIKDDYVIKITDFGLARNANYTGESSVAFPFATWALELLKTPSMFTEKTEVWQYGVLLCEIFSMGKKPYEKLLAAAKAAAAESGKNFSPKTAIEEFLERGGRLEAPQIMPNPM</sequence>
<organism evidence="4 5">
    <name type="scientific">Plectus sambesii</name>
    <dbReference type="NCBI Taxonomy" id="2011161"/>
    <lineage>
        <taxon>Eukaryota</taxon>
        <taxon>Metazoa</taxon>
        <taxon>Ecdysozoa</taxon>
        <taxon>Nematoda</taxon>
        <taxon>Chromadorea</taxon>
        <taxon>Plectida</taxon>
        <taxon>Plectina</taxon>
        <taxon>Plectoidea</taxon>
        <taxon>Plectidae</taxon>
        <taxon>Plectus</taxon>
    </lineage>
</organism>
<comment type="subcellular location">
    <subcellularLocation>
        <location evidence="1">Membrane</location>
        <topology evidence="1">Single-pass membrane protein</topology>
    </subcellularLocation>
</comment>
<evidence type="ECO:0000259" key="3">
    <source>
        <dbReference type="PROSITE" id="PS50011"/>
    </source>
</evidence>
<dbReference type="InterPro" id="IPR050122">
    <property type="entry name" value="RTK"/>
</dbReference>
<dbReference type="PANTHER" id="PTHR24416">
    <property type="entry name" value="TYROSINE-PROTEIN KINASE RECEPTOR"/>
    <property type="match status" value="1"/>
</dbReference>
<proteinExistence type="predicted"/>
<keyword evidence="4" id="KW-1185">Reference proteome</keyword>
<reference evidence="5" key="1">
    <citation type="submission" date="2022-11" db="UniProtKB">
        <authorList>
            <consortium name="WormBaseParasite"/>
        </authorList>
    </citation>
    <scope>IDENTIFICATION</scope>
</reference>
<dbReference type="InterPro" id="IPR001245">
    <property type="entry name" value="Ser-Thr/Tyr_kinase_cat_dom"/>
</dbReference>
<evidence type="ECO:0000256" key="1">
    <source>
        <dbReference type="ARBA" id="ARBA00004167"/>
    </source>
</evidence>
<feature type="domain" description="Protein kinase" evidence="3">
    <location>
        <begin position="24"/>
        <end position="319"/>
    </location>
</feature>
<dbReference type="GO" id="GO:0005886">
    <property type="term" value="C:plasma membrane"/>
    <property type="evidence" value="ECO:0007669"/>
    <property type="project" value="TreeGrafter"/>
</dbReference>
<dbReference type="AlphaFoldDB" id="A0A914WRZ0"/>
<keyword evidence="2" id="KW-0067">ATP-binding</keyword>
<protein>
    <submittedName>
        <fullName evidence="5">Protein kinase domain-containing protein</fullName>
    </submittedName>
</protein>
<dbReference type="InterPro" id="IPR011009">
    <property type="entry name" value="Kinase-like_dom_sf"/>
</dbReference>
<evidence type="ECO:0000313" key="5">
    <source>
        <dbReference type="WBParaSite" id="PSAMB.scaffold517size48320.g6619.t1"/>
    </source>
</evidence>
<evidence type="ECO:0000313" key="4">
    <source>
        <dbReference type="Proteomes" id="UP000887566"/>
    </source>
</evidence>
<dbReference type="SUPFAM" id="SSF56112">
    <property type="entry name" value="Protein kinase-like (PK-like)"/>
    <property type="match status" value="1"/>
</dbReference>
<dbReference type="Gene3D" id="1.10.510.10">
    <property type="entry name" value="Transferase(Phosphotransferase) domain 1"/>
    <property type="match status" value="2"/>
</dbReference>
<dbReference type="PROSITE" id="PS50011">
    <property type="entry name" value="PROTEIN_KINASE_DOM"/>
    <property type="match status" value="1"/>
</dbReference>
<dbReference type="GO" id="GO:0043235">
    <property type="term" value="C:receptor complex"/>
    <property type="evidence" value="ECO:0007669"/>
    <property type="project" value="TreeGrafter"/>
</dbReference>
<evidence type="ECO:0000256" key="2">
    <source>
        <dbReference type="PROSITE-ProRule" id="PRU10141"/>
    </source>
</evidence>
<feature type="binding site" evidence="2">
    <location>
        <position position="58"/>
    </location>
    <ligand>
        <name>ATP</name>
        <dbReference type="ChEBI" id="CHEBI:30616"/>
    </ligand>
</feature>
<dbReference type="PANTHER" id="PTHR24416:SF611">
    <property type="entry name" value="TYROSINE-PROTEIN KINASE TRANSMEMBRANE RECEPTOR ROR"/>
    <property type="match status" value="1"/>
</dbReference>
<dbReference type="Proteomes" id="UP000887566">
    <property type="component" value="Unplaced"/>
</dbReference>
<name>A0A914WRZ0_9BILA</name>
<dbReference type="Pfam" id="PF07714">
    <property type="entry name" value="PK_Tyr_Ser-Thr"/>
    <property type="match status" value="1"/>
</dbReference>
<dbReference type="WBParaSite" id="PSAMB.scaffold517size48320.g6619.t1">
    <property type="protein sequence ID" value="PSAMB.scaffold517size48320.g6619.t1"/>
    <property type="gene ID" value="PSAMB.scaffold517size48320.g6619"/>
</dbReference>
<dbReference type="InterPro" id="IPR017441">
    <property type="entry name" value="Protein_kinase_ATP_BS"/>
</dbReference>
<dbReference type="GO" id="GO:0007169">
    <property type="term" value="P:cell surface receptor protein tyrosine kinase signaling pathway"/>
    <property type="evidence" value="ECO:0007669"/>
    <property type="project" value="TreeGrafter"/>
</dbReference>